<keyword evidence="7" id="KW-0564">Palmitate</keyword>
<keyword evidence="15" id="KW-1185">Reference proteome</keyword>
<evidence type="ECO:0000259" key="13">
    <source>
        <dbReference type="Pfam" id="PF01529"/>
    </source>
</evidence>
<keyword evidence="6 11" id="KW-0472">Membrane</keyword>
<sequence>MDSKQTLDRGHTLESDQQQLGQQISQHFSTGQLIRRRRGQNTGLHYVFCGGRMVVGPDWLVMLVAIALVAAPTGVWLGFIAPDEGRDISWAIVAVIAATFVITVSCLLTTSFMDPGFIPRQHVGEVGAEEVDAGMKSAKMKYEVHGQTVYTKYCPTCRLMRPPRVSHCKKCNNCCRRQDHHCPYVGQCIGERNHRFYLAFLFFVTVHCCLVFAFAVERLGYIANTEHISWAAAIRHEPAAICIMSYTFVAFWFIAGLLIFHCVLISINSTSRDFFLRNHPWRSLPETPWSIGCLGNWYQVMLAGRPPRLVEFQPLTPELQGQGQLITDEEQGVSAGMEHGRTLLTSSANNHVQDGRGGQPFRTIAFPEPLCCYWSELNTSNKK</sequence>
<dbReference type="GO" id="GO:0005783">
    <property type="term" value="C:endoplasmic reticulum"/>
    <property type="evidence" value="ECO:0007669"/>
    <property type="project" value="TreeGrafter"/>
</dbReference>
<keyword evidence="4 11" id="KW-0812">Transmembrane</keyword>
<dbReference type="PROSITE" id="PS50216">
    <property type="entry name" value="DHHC"/>
    <property type="match status" value="1"/>
</dbReference>
<reference evidence="14 15" key="1">
    <citation type="journal article" date="2024" name="Nat. Commun.">
        <title>Phylogenomics reveals the evolutionary origins of lichenization in chlorophyte algae.</title>
        <authorList>
            <person name="Puginier C."/>
            <person name="Libourel C."/>
            <person name="Otte J."/>
            <person name="Skaloud P."/>
            <person name="Haon M."/>
            <person name="Grisel S."/>
            <person name="Petersen M."/>
            <person name="Berrin J.G."/>
            <person name="Delaux P.M."/>
            <person name="Dal Grande F."/>
            <person name="Keller J."/>
        </authorList>
    </citation>
    <scope>NUCLEOTIDE SEQUENCE [LARGE SCALE GENOMIC DNA]</scope>
    <source>
        <strain evidence="14 15">SAG 2523</strain>
    </source>
</reference>
<organism evidence="14 15">
    <name type="scientific">Apatococcus fuscideae</name>
    <dbReference type="NCBI Taxonomy" id="2026836"/>
    <lineage>
        <taxon>Eukaryota</taxon>
        <taxon>Viridiplantae</taxon>
        <taxon>Chlorophyta</taxon>
        <taxon>core chlorophytes</taxon>
        <taxon>Trebouxiophyceae</taxon>
        <taxon>Chlorellales</taxon>
        <taxon>Chlorellaceae</taxon>
        <taxon>Apatococcus</taxon>
    </lineage>
</organism>
<feature type="domain" description="Palmitoyltransferase DHHC" evidence="13">
    <location>
        <begin position="150"/>
        <end position="275"/>
    </location>
</feature>
<protein>
    <recommendedName>
        <fullName evidence="11">S-acyltransferase</fullName>
        <ecNumber evidence="11">2.3.1.225</ecNumber>
    </recommendedName>
    <alternativeName>
        <fullName evidence="11">Palmitoyltransferase</fullName>
    </alternativeName>
</protein>
<dbReference type="GO" id="GO:0019706">
    <property type="term" value="F:protein-cysteine S-palmitoyltransferase activity"/>
    <property type="evidence" value="ECO:0007669"/>
    <property type="project" value="UniProtKB-EC"/>
</dbReference>
<accession>A0AAW1T2A6</accession>
<evidence type="ECO:0000256" key="8">
    <source>
        <dbReference type="ARBA" id="ARBA00023288"/>
    </source>
</evidence>
<keyword evidence="9 11" id="KW-0012">Acyltransferase</keyword>
<proteinExistence type="inferred from homology"/>
<name>A0AAW1T2A6_9CHLO</name>
<dbReference type="AlphaFoldDB" id="A0AAW1T2A6"/>
<evidence type="ECO:0000256" key="6">
    <source>
        <dbReference type="ARBA" id="ARBA00023136"/>
    </source>
</evidence>
<keyword evidence="8" id="KW-0449">Lipoprotein</keyword>
<dbReference type="Proteomes" id="UP001485043">
    <property type="component" value="Unassembled WGS sequence"/>
</dbReference>
<dbReference type="PANTHER" id="PTHR22883">
    <property type="entry name" value="ZINC FINGER DHHC DOMAIN CONTAINING PROTEIN"/>
    <property type="match status" value="1"/>
</dbReference>
<feature type="compositionally biased region" description="Basic and acidic residues" evidence="12">
    <location>
        <begin position="1"/>
        <end position="14"/>
    </location>
</feature>
<evidence type="ECO:0000256" key="10">
    <source>
        <dbReference type="ARBA" id="ARBA00048048"/>
    </source>
</evidence>
<evidence type="ECO:0000256" key="11">
    <source>
        <dbReference type="RuleBase" id="RU079119"/>
    </source>
</evidence>
<feature type="transmembrane region" description="Helical" evidence="11">
    <location>
        <begin position="196"/>
        <end position="216"/>
    </location>
</feature>
<comment type="subcellular location">
    <subcellularLocation>
        <location evidence="1">Endomembrane system</location>
        <topology evidence="1">Multi-pass membrane protein</topology>
    </subcellularLocation>
</comment>
<feature type="transmembrane region" description="Helical" evidence="11">
    <location>
        <begin position="88"/>
        <end position="110"/>
    </location>
</feature>
<evidence type="ECO:0000256" key="3">
    <source>
        <dbReference type="ARBA" id="ARBA00022679"/>
    </source>
</evidence>
<evidence type="ECO:0000256" key="7">
    <source>
        <dbReference type="ARBA" id="ARBA00023139"/>
    </source>
</evidence>
<dbReference type="Pfam" id="PF01529">
    <property type="entry name" value="DHHC"/>
    <property type="match status" value="1"/>
</dbReference>
<dbReference type="PANTHER" id="PTHR22883:SF43">
    <property type="entry name" value="PALMITOYLTRANSFERASE APP"/>
    <property type="match status" value="1"/>
</dbReference>
<gene>
    <name evidence="14" type="ORF">WJX84_011631</name>
</gene>
<evidence type="ECO:0000313" key="15">
    <source>
        <dbReference type="Proteomes" id="UP001485043"/>
    </source>
</evidence>
<dbReference type="EC" id="2.3.1.225" evidence="11"/>
<evidence type="ECO:0000256" key="2">
    <source>
        <dbReference type="ARBA" id="ARBA00008574"/>
    </source>
</evidence>
<comment type="domain">
    <text evidence="11">The DHHC domain is required for palmitoyltransferase activity.</text>
</comment>
<comment type="caution">
    <text evidence="14">The sequence shown here is derived from an EMBL/GenBank/DDBJ whole genome shotgun (WGS) entry which is preliminary data.</text>
</comment>
<evidence type="ECO:0000256" key="12">
    <source>
        <dbReference type="SAM" id="MobiDB-lite"/>
    </source>
</evidence>
<dbReference type="InterPro" id="IPR001594">
    <property type="entry name" value="Palmitoyltrfase_DHHC"/>
</dbReference>
<feature type="region of interest" description="Disordered" evidence="12">
    <location>
        <begin position="1"/>
        <end position="21"/>
    </location>
</feature>
<dbReference type="GO" id="GO:0006612">
    <property type="term" value="P:protein targeting to membrane"/>
    <property type="evidence" value="ECO:0007669"/>
    <property type="project" value="TreeGrafter"/>
</dbReference>
<evidence type="ECO:0000256" key="4">
    <source>
        <dbReference type="ARBA" id="ARBA00022692"/>
    </source>
</evidence>
<evidence type="ECO:0000256" key="5">
    <source>
        <dbReference type="ARBA" id="ARBA00022989"/>
    </source>
</evidence>
<evidence type="ECO:0000313" key="14">
    <source>
        <dbReference type="EMBL" id="KAK9863013.1"/>
    </source>
</evidence>
<keyword evidence="5 11" id="KW-1133">Transmembrane helix</keyword>
<dbReference type="InterPro" id="IPR039859">
    <property type="entry name" value="PFA4/ZDH16/20/ERF2-like"/>
</dbReference>
<evidence type="ECO:0000256" key="9">
    <source>
        <dbReference type="ARBA" id="ARBA00023315"/>
    </source>
</evidence>
<keyword evidence="3 11" id="KW-0808">Transferase</keyword>
<comment type="catalytic activity">
    <reaction evidence="10 11">
        <text>L-cysteinyl-[protein] + hexadecanoyl-CoA = S-hexadecanoyl-L-cysteinyl-[protein] + CoA</text>
        <dbReference type="Rhea" id="RHEA:36683"/>
        <dbReference type="Rhea" id="RHEA-COMP:10131"/>
        <dbReference type="Rhea" id="RHEA-COMP:11032"/>
        <dbReference type="ChEBI" id="CHEBI:29950"/>
        <dbReference type="ChEBI" id="CHEBI:57287"/>
        <dbReference type="ChEBI" id="CHEBI:57379"/>
        <dbReference type="ChEBI" id="CHEBI:74151"/>
        <dbReference type="EC" id="2.3.1.225"/>
    </reaction>
</comment>
<dbReference type="GO" id="GO:0005794">
    <property type="term" value="C:Golgi apparatus"/>
    <property type="evidence" value="ECO:0007669"/>
    <property type="project" value="TreeGrafter"/>
</dbReference>
<dbReference type="EMBL" id="JALJOV010000528">
    <property type="protein sequence ID" value="KAK9863013.1"/>
    <property type="molecule type" value="Genomic_DNA"/>
</dbReference>
<comment type="similarity">
    <text evidence="2 11">Belongs to the DHHC palmitoyltransferase family.</text>
</comment>
<evidence type="ECO:0000256" key="1">
    <source>
        <dbReference type="ARBA" id="ARBA00004127"/>
    </source>
</evidence>
<feature type="transmembrane region" description="Helical" evidence="11">
    <location>
        <begin position="59"/>
        <end position="82"/>
    </location>
</feature>
<feature type="transmembrane region" description="Helical" evidence="11">
    <location>
        <begin position="243"/>
        <end position="267"/>
    </location>
</feature>